<organism evidence="1 2">
    <name type="scientific">Rhabditophanes sp. KR3021</name>
    <dbReference type="NCBI Taxonomy" id="114890"/>
    <lineage>
        <taxon>Eukaryota</taxon>
        <taxon>Metazoa</taxon>
        <taxon>Ecdysozoa</taxon>
        <taxon>Nematoda</taxon>
        <taxon>Chromadorea</taxon>
        <taxon>Rhabditida</taxon>
        <taxon>Tylenchina</taxon>
        <taxon>Panagrolaimomorpha</taxon>
        <taxon>Strongyloidoidea</taxon>
        <taxon>Alloionematidae</taxon>
        <taxon>Rhabditophanes</taxon>
    </lineage>
</organism>
<evidence type="ECO:0000313" key="2">
    <source>
        <dbReference type="WBParaSite" id="RSKR_0000252650.1"/>
    </source>
</evidence>
<reference evidence="2" key="1">
    <citation type="submission" date="2016-11" db="UniProtKB">
        <authorList>
            <consortium name="WormBaseParasite"/>
        </authorList>
    </citation>
    <scope>IDENTIFICATION</scope>
    <source>
        <strain evidence="2">KR3021</strain>
    </source>
</reference>
<name>A0AC35TNL6_9BILA</name>
<protein>
    <submittedName>
        <fullName evidence="2">Uncharacterized protein</fullName>
    </submittedName>
</protein>
<accession>A0AC35TNL6</accession>
<evidence type="ECO:0000313" key="1">
    <source>
        <dbReference type="Proteomes" id="UP000095286"/>
    </source>
</evidence>
<dbReference type="Proteomes" id="UP000095286">
    <property type="component" value="Unplaced"/>
</dbReference>
<sequence length="127" mass="13870">MFDIPLQNISDESDSQPPQESKRRNNFSSKALQSKGSTIASRSKSVADEGKHPKTSDLKTHNVESLASLKSTEPSQKEVSAKPLVSVKTAGFSTSDDDELPSKKKTGASRITQRNSHIVQIFSLQEI</sequence>
<proteinExistence type="predicted"/>
<dbReference type="WBParaSite" id="RSKR_0000252650.1">
    <property type="protein sequence ID" value="RSKR_0000252650.1"/>
    <property type="gene ID" value="RSKR_0000252650"/>
</dbReference>